<accession>A0A6C0IUJ2</accession>
<proteinExistence type="predicted"/>
<dbReference type="AlphaFoldDB" id="A0A6C0IUJ2"/>
<dbReference type="EMBL" id="MN740267">
    <property type="protein sequence ID" value="QHT96752.1"/>
    <property type="molecule type" value="Genomic_DNA"/>
</dbReference>
<reference evidence="1" key="1">
    <citation type="journal article" date="2020" name="Nature">
        <title>Giant virus diversity and host interactions through global metagenomics.</title>
        <authorList>
            <person name="Schulz F."/>
            <person name="Roux S."/>
            <person name="Paez-Espino D."/>
            <person name="Jungbluth S."/>
            <person name="Walsh D.A."/>
            <person name="Denef V.J."/>
            <person name="McMahon K.D."/>
            <person name="Konstantinidis K.T."/>
            <person name="Eloe-Fadrosh E.A."/>
            <person name="Kyrpides N.C."/>
            <person name="Woyke T."/>
        </authorList>
    </citation>
    <scope>NUCLEOTIDE SEQUENCE</scope>
    <source>
        <strain evidence="1">GVMAG-M-3300024336-7</strain>
    </source>
</reference>
<protein>
    <submittedName>
        <fullName evidence="1">Uncharacterized protein</fullName>
    </submittedName>
</protein>
<evidence type="ECO:0000313" key="1">
    <source>
        <dbReference type="EMBL" id="QHT96752.1"/>
    </source>
</evidence>
<sequence length="105" mass="12262">MSDIIDTVEFVTKNVGDINKCEEDIKLIKKCCREMFLRPRDSVLPIDIDDALYVDALTDTILPLAIWKTAIRVHIRTDMEAKKRYDDLLQEIEDTIRDAYSRMGR</sequence>
<organism evidence="1">
    <name type="scientific">viral metagenome</name>
    <dbReference type="NCBI Taxonomy" id="1070528"/>
    <lineage>
        <taxon>unclassified sequences</taxon>
        <taxon>metagenomes</taxon>
        <taxon>organismal metagenomes</taxon>
    </lineage>
</organism>
<name>A0A6C0IUJ2_9ZZZZ</name>